<evidence type="ECO:0000256" key="3">
    <source>
        <dbReference type="ARBA" id="ARBA00022692"/>
    </source>
</evidence>
<dbReference type="InterPro" id="IPR000276">
    <property type="entry name" value="GPCR_Rhodpsn"/>
</dbReference>
<organism evidence="11 12">
    <name type="scientific">Hypsibius exemplaris</name>
    <name type="common">Freshwater tardigrade</name>
    <dbReference type="NCBI Taxonomy" id="2072580"/>
    <lineage>
        <taxon>Eukaryota</taxon>
        <taxon>Metazoa</taxon>
        <taxon>Ecdysozoa</taxon>
        <taxon>Tardigrada</taxon>
        <taxon>Eutardigrada</taxon>
        <taxon>Parachela</taxon>
        <taxon>Hypsibioidea</taxon>
        <taxon>Hypsibiidae</taxon>
        <taxon>Hypsibius</taxon>
    </lineage>
</organism>
<evidence type="ECO:0000259" key="10">
    <source>
        <dbReference type="PROSITE" id="PS50262"/>
    </source>
</evidence>
<evidence type="ECO:0000256" key="8">
    <source>
        <dbReference type="ARBA" id="ARBA00023224"/>
    </source>
</evidence>
<dbReference type="GO" id="GO:0005886">
    <property type="term" value="C:plasma membrane"/>
    <property type="evidence" value="ECO:0007669"/>
    <property type="project" value="UniProtKB-SubCell"/>
</dbReference>
<dbReference type="CDD" id="cd00637">
    <property type="entry name" value="7tm_classA_rhodopsin-like"/>
    <property type="match status" value="1"/>
</dbReference>
<feature type="transmembrane region" description="Helical" evidence="9">
    <location>
        <begin position="74"/>
        <end position="98"/>
    </location>
</feature>
<reference evidence="12" key="1">
    <citation type="submission" date="2017-01" db="EMBL/GenBank/DDBJ databases">
        <title>Comparative genomics of anhydrobiosis in the tardigrade Hypsibius dujardini.</title>
        <authorList>
            <person name="Yoshida Y."/>
            <person name="Koutsovoulos G."/>
            <person name="Laetsch D."/>
            <person name="Stevens L."/>
            <person name="Kumar S."/>
            <person name="Horikawa D."/>
            <person name="Ishino K."/>
            <person name="Komine S."/>
            <person name="Tomita M."/>
            <person name="Blaxter M."/>
            <person name="Arakawa K."/>
        </authorList>
    </citation>
    <scope>NUCLEOTIDE SEQUENCE [LARGE SCALE GENOMIC DNA]</scope>
    <source>
        <strain evidence="12">Z151</strain>
    </source>
</reference>
<keyword evidence="6 9" id="KW-0472">Membrane</keyword>
<dbReference type="AlphaFoldDB" id="A0A1W0WRV4"/>
<dbReference type="GO" id="GO:0004930">
    <property type="term" value="F:G protein-coupled receptor activity"/>
    <property type="evidence" value="ECO:0007669"/>
    <property type="project" value="UniProtKB-KW"/>
</dbReference>
<evidence type="ECO:0000256" key="5">
    <source>
        <dbReference type="ARBA" id="ARBA00023040"/>
    </source>
</evidence>
<dbReference type="SUPFAM" id="SSF81321">
    <property type="entry name" value="Family A G protein-coupled receptor-like"/>
    <property type="match status" value="1"/>
</dbReference>
<evidence type="ECO:0000256" key="9">
    <source>
        <dbReference type="SAM" id="Phobius"/>
    </source>
</evidence>
<dbReference type="OrthoDB" id="10628356at2759"/>
<name>A0A1W0WRV4_HYPEX</name>
<sequence length="309" mass="34313">MANKTLNPIVHPINSTVYGNSTASSTVDLYTGVVFAVFSPLGTFGSVLCLYIVYLSRQQTPSLRIPQPHTVDPFYCNMALLVLVFSLFSCSFNAYTAFVGGANFLTHPRNRWLCEAVAFMFMEGFSGVHLLHASIAVHRFLIIILSEAYPWSKSKYCTAILLVTPWVMPGLAYMFPLMRLGGELGYSPSQRRCGFTRISSRGYYQFGRNFYMWFSVAVILVCYTTIIAKVARARRRIAAARQRSSQLRTLNSEVAVTYTAAKTYAVFALCFFPSNISGMVATNAADLSGLVGASLVHLIEFGKDFVFQT</sequence>
<comment type="caution">
    <text evidence="11">The sequence shown here is derived from an EMBL/GenBank/DDBJ whole genome shotgun (WGS) entry which is preliminary data.</text>
</comment>
<evidence type="ECO:0000256" key="2">
    <source>
        <dbReference type="ARBA" id="ARBA00022475"/>
    </source>
</evidence>
<feature type="transmembrane region" description="Helical" evidence="9">
    <location>
        <begin position="210"/>
        <end position="231"/>
    </location>
</feature>
<evidence type="ECO:0000256" key="7">
    <source>
        <dbReference type="ARBA" id="ARBA00023170"/>
    </source>
</evidence>
<accession>A0A1W0WRV4</accession>
<dbReference type="InterPro" id="IPR017452">
    <property type="entry name" value="GPCR_Rhodpsn_7TM"/>
</dbReference>
<keyword evidence="2" id="KW-1003">Cell membrane</keyword>
<keyword evidence="4 9" id="KW-1133">Transmembrane helix</keyword>
<feature type="domain" description="G-protein coupled receptors family 1 profile" evidence="10">
    <location>
        <begin position="45"/>
        <end position="309"/>
    </location>
</feature>
<evidence type="ECO:0000313" key="11">
    <source>
        <dbReference type="EMBL" id="OQV17924.1"/>
    </source>
</evidence>
<comment type="subcellular location">
    <subcellularLocation>
        <location evidence="1">Cell membrane</location>
        <topology evidence="1">Multi-pass membrane protein</topology>
    </subcellularLocation>
</comment>
<protein>
    <recommendedName>
        <fullName evidence="10">G-protein coupled receptors family 1 profile domain-containing protein</fullName>
    </recommendedName>
</protein>
<evidence type="ECO:0000313" key="12">
    <source>
        <dbReference type="Proteomes" id="UP000192578"/>
    </source>
</evidence>
<feature type="transmembrane region" description="Helical" evidence="9">
    <location>
        <begin position="156"/>
        <end position="175"/>
    </location>
</feature>
<keyword evidence="5" id="KW-0297">G-protein coupled receptor</keyword>
<keyword evidence="8" id="KW-0807">Transducer</keyword>
<keyword evidence="7" id="KW-0675">Receptor</keyword>
<gene>
    <name evidence="11" type="ORF">BV898_08053</name>
</gene>
<dbReference type="EMBL" id="MTYJ01000055">
    <property type="protein sequence ID" value="OQV17924.1"/>
    <property type="molecule type" value="Genomic_DNA"/>
</dbReference>
<feature type="transmembrane region" description="Helical" evidence="9">
    <location>
        <begin position="29"/>
        <end position="53"/>
    </location>
</feature>
<keyword evidence="3 9" id="KW-0812">Transmembrane</keyword>
<dbReference type="Proteomes" id="UP000192578">
    <property type="component" value="Unassembled WGS sequence"/>
</dbReference>
<proteinExistence type="predicted"/>
<dbReference type="PROSITE" id="PS50262">
    <property type="entry name" value="G_PROTEIN_RECEP_F1_2"/>
    <property type="match status" value="1"/>
</dbReference>
<feature type="transmembrane region" description="Helical" evidence="9">
    <location>
        <begin position="118"/>
        <end position="144"/>
    </location>
</feature>
<evidence type="ECO:0000256" key="6">
    <source>
        <dbReference type="ARBA" id="ARBA00023136"/>
    </source>
</evidence>
<keyword evidence="12" id="KW-1185">Reference proteome</keyword>
<dbReference type="Gene3D" id="1.20.1070.10">
    <property type="entry name" value="Rhodopsin 7-helix transmembrane proteins"/>
    <property type="match status" value="1"/>
</dbReference>
<evidence type="ECO:0000256" key="4">
    <source>
        <dbReference type="ARBA" id="ARBA00022989"/>
    </source>
</evidence>
<dbReference type="PANTHER" id="PTHR24228:SF59">
    <property type="entry name" value="NEUROPEPTIDE RECEPTOR 15"/>
    <property type="match status" value="1"/>
</dbReference>
<evidence type="ECO:0000256" key="1">
    <source>
        <dbReference type="ARBA" id="ARBA00004651"/>
    </source>
</evidence>
<dbReference type="PANTHER" id="PTHR24228">
    <property type="entry name" value="B2 BRADYKININ RECEPTOR/ANGIOTENSIN II RECEPTOR"/>
    <property type="match status" value="1"/>
</dbReference>
<dbReference type="Pfam" id="PF00001">
    <property type="entry name" value="7tm_1"/>
    <property type="match status" value="1"/>
</dbReference>